<dbReference type="Gene3D" id="3.40.50.1360">
    <property type="match status" value="1"/>
</dbReference>
<dbReference type="InterPro" id="IPR036390">
    <property type="entry name" value="WH_DNA-bd_sf"/>
</dbReference>
<dbReference type="PRINTS" id="PR00037">
    <property type="entry name" value="HTHLACR"/>
</dbReference>
<dbReference type="NCBIfam" id="NF040755">
    <property type="entry name" value="AgaR"/>
    <property type="match status" value="1"/>
</dbReference>
<evidence type="ECO:0000313" key="5">
    <source>
        <dbReference type="EMBL" id="GGD69658.1"/>
    </source>
</evidence>
<dbReference type="InterPro" id="IPR001034">
    <property type="entry name" value="DeoR_HTH"/>
</dbReference>
<sequence length="257" mass="28549">MLNTVERRSEIVKLIESTGNVKVKELAEKFNISTVTIRNDLNDLSRTGLLVRARGGAIASGRLAKELTINEKHKKNHKVKVALGRYTASLIQNDDAIILDSGTTAEEVANHLNDKENLIVMTNGLNIAYQLAPIEGCEVFMIGGQLRKKSMSFYGPDTEKKLEYYNFNKVILGVDGIDLSRGLSTHYEPEAVFNRVMCQSAEQIIVVTDSSKFGRRSLHSIIPITSIDILVTDTNLDKESQDEIHRLGIDLHLVDVG</sequence>
<accession>A0ABQ1RGE1</accession>
<reference evidence="6" key="1">
    <citation type="journal article" date="2019" name="Int. J. Syst. Evol. Microbiol.">
        <title>The Global Catalogue of Microorganisms (GCM) 10K type strain sequencing project: providing services to taxonomists for standard genome sequencing and annotation.</title>
        <authorList>
            <consortium name="The Broad Institute Genomics Platform"/>
            <consortium name="The Broad Institute Genome Sequencing Center for Infectious Disease"/>
            <person name="Wu L."/>
            <person name="Ma J."/>
        </authorList>
    </citation>
    <scope>NUCLEOTIDE SEQUENCE [LARGE SCALE GENOMIC DNA]</scope>
    <source>
        <strain evidence="6">CGMCC 1.12923</strain>
    </source>
</reference>
<comment type="caution">
    <text evidence="5">The sequence shown here is derived from an EMBL/GenBank/DDBJ whole genome shotgun (WGS) entry which is preliminary data.</text>
</comment>
<dbReference type="InterPro" id="IPR050313">
    <property type="entry name" value="Carb_Metab_HTH_regulators"/>
</dbReference>
<dbReference type="InterPro" id="IPR014036">
    <property type="entry name" value="DeoR-like_C"/>
</dbReference>
<dbReference type="Gene3D" id="1.10.10.10">
    <property type="entry name" value="Winged helix-like DNA-binding domain superfamily/Winged helix DNA-binding domain"/>
    <property type="match status" value="1"/>
</dbReference>
<dbReference type="EMBL" id="BMGJ01000010">
    <property type="protein sequence ID" value="GGD69658.1"/>
    <property type="molecule type" value="Genomic_DNA"/>
</dbReference>
<dbReference type="SMART" id="SM00420">
    <property type="entry name" value="HTH_DEOR"/>
    <property type="match status" value="1"/>
</dbReference>
<keyword evidence="6" id="KW-1185">Reference proteome</keyword>
<dbReference type="SUPFAM" id="SSF100950">
    <property type="entry name" value="NagB/RpiA/CoA transferase-like"/>
    <property type="match status" value="1"/>
</dbReference>
<dbReference type="PROSITE" id="PS51000">
    <property type="entry name" value="HTH_DEOR_2"/>
    <property type="match status" value="1"/>
</dbReference>
<dbReference type="Proteomes" id="UP000614272">
    <property type="component" value="Unassembled WGS sequence"/>
</dbReference>
<gene>
    <name evidence="5" type="ORF">GCM10011357_25900</name>
</gene>
<dbReference type="InterPro" id="IPR047779">
    <property type="entry name" value="AgaR-like"/>
</dbReference>
<evidence type="ECO:0000256" key="2">
    <source>
        <dbReference type="ARBA" id="ARBA00023125"/>
    </source>
</evidence>
<dbReference type="InterPro" id="IPR036388">
    <property type="entry name" value="WH-like_DNA-bd_sf"/>
</dbReference>
<feature type="domain" description="HTH deoR-type" evidence="4">
    <location>
        <begin position="4"/>
        <end position="59"/>
    </location>
</feature>
<dbReference type="PANTHER" id="PTHR30363:SF44">
    <property type="entry name" value="AGA OPERON TRANSCRIPTIONAL REPRESSOR-RELATED"/>
    <property type="match status" value="1"/>
</dbReference>
<evidence type="ECO:0000256" key="1">
    <source>
        <dbReference type="ARBA" id="ARBA00023015"/>
    </source>
</evidence>
<name>A0ABQ1RGE1_9ALTE</name>
<dbReference type="InterPro" id="IPR037171">
    <property type="entry name" value="NagB/RpiA_transferase-like"/>
</dbReference>
<proteinExistence type="predicted"/>
<dbReference type="SMART" id="SM01134">
    <property type="entry name" value="DeoRC"/>
    <property type="match status" value="1"/>
</dbReference>
<keyword evidence="3" id="KW-0804">Transcription</keyword>
<dbReference type="Pfam" id="PF08220">
    <property type="entry name" value="HTH_DeoR"/>
    <property type="match status" value="1"/>
</dbReference>
<dbReference type="PROSITE" id="PS00894">
    <property type="entry name" value="HTH_DEOR_1"/>
    <property type="match status" value="1"/>
</dbReference>
<dbReference type="InterPro" id="IPR018356">
    <property type="entry name" value="Tscrpt_reg_HTH_DeoR_CS"/>
</dbReference>
<protein>
    <submittedName>
        <fullName evidence="5">DeoR family transcriptional regulator</fullName>
    </submittedName>
</protein>
<evidence type="ECO:0000259" key="4">
    <source>
        <dbReference type="PROSITE" id="PS51000"/>
    </source>
</evidence>
<dbReference type="Pfam" id="PF00455">
    <property type="entry name" value="DeoRC"/>
    <property type="match status" value="1"/>
</dbReference>
<organism evidence="5 6">
    <name type="scientific">Lacimicrobium alkaliphilum</name>
    <dbReference type="NCBI Taxonomy" id="1526571"/>
    <lineage>
        <taxon>Bacteria</taxon>
        <taxon>Pseudomonadati</taxon>
        <taxon>Pseudomonadota</taxon>
        <taxon>Gammaproteobacteria</taxon>
        <taxon>Alteromonadales</taxon>
        <taxon>Alteromonadaceae</taxon>
        <taxon>Lacimicrobium</taxon>
    </lineage>
</organism>
<evidence type="ECO:0000313" key="6">
    <source>
        <dbReference type="Proteomes" id="UP000614272"/>
    </source>
</evidence>
<evidence type="ECO:0000256" key="3">
    <source>
        <dbReference type="ARBA" id="ARBA00023163"/>
    </source>
</evidence>
<keyword evidence="1" id="KW-0805">Transcription regulation</keyword>
<keyword evidence="2" id="KW-0238">DNA-binding</keyword>
<dbReference type="SUPFAM" id="SSF46785">
    <property type="entry name" value="Winged helix' DNA-binding domain"/>
    <property type="match status" value="1"/>
</dbReference>
<dbReference type="PANTHER" id="PTHR30363">
    <property type="entry name" value="HTH-TYPE TRANSCRIPTIONAL REGULATOR SRLR-RELATED"/>
    <property type="match status" value="1"/>
</dbReference>